<dbReference type="Pfam" id="PF07727">
    <property type="entry name" value="RVT_2"/>
    <property type="match status" value="1"/>
</dbReference>
<protein>
    <recommendedName>
        <fullName evidence="2">Reverse transcriptase Ty1/copia-type domain-containing protein</fullName>
    </recommendedName>
</protein>
<name>A0A6L2LZF4_TANCI</name>
<feature type="compositionally biased region" description="Basic and acidic residues" evidence="1">
    <location>
        <begin position="277"/>
        <end position="295"/>
    </location>
</feature>
<evidence type="ECO:0000259" key="2">
    <source>
        <dbReference type="Pfam" id="PF07727"/>
    </source>
</evidence>
<dbReference type="AlphaFoldDB" id="A0A6L2LZF4"/>
<comment type="caution">
    <text evidence="3">The sequence shown here is derived from an EMBL/GenBank/DDBJ whole genome shotgun (WGS) entry which is preliminary data.</text>
</comment>
<feature type="region of interest" description="Disordered" evidence="1">
    <location>
        <begin position="277"/>
        <end position="313"/>
    </location>
</feature>
<reference evidence="3" key="1">
    <citation type="journal article" date="2019" name="Sci. Rep.">
        <title>Draft genome of Tanacetum cinerariifolium, the natural source of mosquito coil.</title>
        <authorList>
            <person name="Yamashiro T."/>
            <person name="Shiraishi A."/>
            <person name="Satake H."/>
            <person name="Nakayama K."/>
        </authorList>
    </citation>
    <scope>NUCLEOTIDE SEQUENCE</scope>
</reference>
<accession>A0A6L2LZF4</accession>
<proteinExistence type="predicted"/>
<sequence>MLYINLKFLRSLPLEWKTYTLIWRNKADLEEQSLDDLFNNLKIYEAEIKGSSTSSQNIQNIAFVSSNNTDSTHESVNAAPSVSTASPKDKVSTLPNVDILCDAVIYSFFAIQSNSPQLDNEDLKQINPDDLEEIDLTWQTAMITMRARRECRSPRDNRNKEATRRTVPVEAFRVFNSRTRIVQETLHINFLKNKPNVKGIVPKWLFDIDTLTMSMNYQPIVVGNQPNAYAGIKENLDAGKVGKETVSSQQYMMLPLWSSNSQDPKNTDDNLADDAFEVKDNKNDIHVSTHESDKTNKKKHDAKPTRDDKGKNMPELEDIVYSDDEEDVGAEADLSNLEKNIPISPILTTKVYKDHLVNQNIGNLNSAPQIRSMTRMVKEQGGLNQINDEDFHTRMFAYFIFQKEHMKVLQALKDPSWIESMQEEVFRNKKDKRGNVIRNKARHVAQVHTQEEGIDYDEIFAPVARIEAIRLFLSYDSFMGLMVYRMDVKSAFLYETIKEEVYVDDIIFGSTNKELCKAFEKLIKDKFQMSFMRELTFYLGLQVKQKKDGIFISQDKYVAEIFKKFGFTDVKSASTHIETEKPLLKDHDAISYELMMFGLIKVDAVNLMLLAHKLMLSRLQALIDDKKVVVTEAIIRRDLHLDDANRVECFLNAQIFEDLARLGYEKPPPKLTFYKAFFSVQWKFLIHIIVQCISAKRTAWNEFSSSMASDVIYLATSRKFNFSKYIFDSMVRNVDSPRGKIAAIDVDEGMTLVDVKTNEEEVSMDAESQGRINLNASSKGVSVVIAPELVSTVEPTMFDDEDVIMTMAQTLIKLKAKKAKIRNEKIAQKLHDEELDEREDDIDCSVVAKQVKEIQSDSINRYQDLKKETVLVAQARKNMMIYIKNMAGYKIEFFKWMTYDEIRPILEREPPLIDFTKPFMCPVTILNTRDHPGKADEGFFVMYSMVSKAMSVFNKRTRIVEETINIRFLENTPNVKGNRTDWLFDIDSLTIFMNYEPVVTGKQTD</sequence>
<evidence type="ECO:0000256" key="1">
    <source>
        <dbReference type="SAM" id="MobiDB-lite"/>
    </source>
</evidence>
<feature type="domain" description="Reverse transcriptase Ty1/copia-type" evidence="2">
    <location>
        <begin position="424"/>
        <end position="503"/>
    </location>
</feature>
<evidence type="ECO:0000313" key="3">
    <source>
        <dbReference type="EMBL" id="GEU67166.1"/>
    </source>
</evidence>
<organism evidence="3">
    <name type="scientific">Tanacetum cinerariifolium</name>
    <name type="common">Dalmatian daisy</name>
    <name type="synonym">Chrysanthemum cinerariifolium</name>
    <dbReference type="NCBI Taxonomy" id="118510"/>
    <lineage>
        <taxon>Eukaryota</taxon>
        <taxon>Viridiplantae</taxon>
        <taxon>Streptophyta</taxon>
        <taxon>Embryophyta</taxon>
        <taxon>Tracheophyta</taxon>
        <taxon>Spermatophyta</taxon>
        <taxon>Magnoliopsida</taxon>
        <taxon>eudicotyledons</taxon>
        <taxon>Gunneridae</taxon>
        <taxon>Pentapetalae</taxon>
        <taxon>asterids</taxon>
        <taxon>campanulids</taxon>
        <taxon>Asterales</taxon>
        <taxon>Asteraceae</taxon>
        <taxon>Asteroideae</taxon>
        <taxon>Anthemideae</taxon>
        <taxon>Anthemidinae</taxon>
        <taxon>Tanacetum</taxon>
    </lineage>
</organism>
<dbReference type="InterPro" id="IPR013103">
    <property type="entry name" value="RVT_2"/>
</dbReference>
<dbReference type="EMBL" id="BKCJ010005513">
    <property type="protein sequence ID" value="GEU67166.1"/>
    <property type="molecule type" value="Genomic_DNA"/>
</dbReference>
<feature type="compositionally biased region" description="Basic and acidic residues" evidence="1">
    <location>
        <begin position="302"/>
        <end position="313"/>
    </location>
</feature>
<gene>
    <name evidence="3" type="ORF">Tci_039144</name>
</gene>